<keyword evidence="3" id="KW-1185">Reference proteome</keyword>
<feature type="compositionally biased region" description="Polar residues" evidence="1">
    <location>
        <begin position="178"/>
        <end position="195"/>
    </location>
</feature>
<evidence type="ECO:0000256" key="1">
    <source>
        <dbReference type="SAM" id="MobiDB-lite"/>
    </source>
</evidence>
<feature type="region of interest" description="Disordered" evidence="1">
    <location>
        <begin position="381"/>
        <end position="412"/>
    </location>
</feature>
<evidence type="ECO:0000313" key="2">
    <source>
        <dbReference type="EMBL" id="KAF3859818.1"/>
    </source>
</evidence>
<organism evidence="2 3">
    <name type="scientific">Dissostichus mawsoni</name>
    <name type="common">Antarctic cod</name>
    <dbReference type="NCBI Taxonomy" id="36200"/>
    <lineage>
        <taxon>Eukaryota</taxon>
        <taxon>Metazoa</taxon>
        <taxon>Chordata</taxon>
        <taxon>Craniata</taxon>
        <taxon>Vertebrata</taxon>
        <taxon>Euteleostomi</taxon>
        <taxon>Actinopterygii</taxon>
        <taxon>Neopterygii</taxon>
        <taxon>Teleostei</taxon>
        <taxon>Neoteleostei</taxon>
        <taxon>Acanthomorphata</taxon>
        <taxon>Eupercaria</taxon>
        <taxon>Perciformes</taxon>
        <taxon>Notothenioidei</taxon>
        <taxon>Nototheniidae</taxon>
        <taxon>Dissostichus</taxon>
    </lineage>
</organism>
<dbReference type="AlphaFoldDB" id="A0A7J5ZHE0"/>
<sequence length="436" mass="47606">MNCVSGPEQQSVLHQLPETPAQCCGFLPVIHSFMLCLLHDDARRCGPDPSAPRGLSTRCADAELRYSGGFRRGSGPGKLDGVQGRGERRSDPVGGRREKSQEERGQGPMLEVVWRQESDIGAGKPRRRRMADDKEIELQNAARRVDLLRSALAEPTSQNHEVQVQVEQVEVGNRQPTIQGQQQSALGNRQQAGTRQHQAVQGQQQQRTPGFPSTAGNTVDQNMARAFPGLFKSGKSYTPSPKRRALRSTPIQFFLLNKCTERTPKSSDEMISYILMESYSKMVPLEGAWMLHKAAGGSGQRKLSVLAPEAEGYTGAYLAKALGGKGCLYIMPIQDTLDTSPLPYSSKEFENMPKARCATCHLSMPVQLLALHAQECEPSSCSDRMDLEPDLDPDLESPATSNPGNASPSVLPCRTSCSKIDIKSLELTMGLSGKNS</sequence>
<reference evidence="2 3" key="1">
    <citation type="submission" date="2020-03" db="EMBL/GenBank/DDBJ databases">
        <title>Dissostichus mawsoni Genome sequencing and assembly.</title>
        <authorList>
            <person name="Park H."/>
        </authorList>
    </citation>
    <scope>NUCLEOTIDE SEQUENCE [LARGE SCALE GENOMIC DNA]</scope>
    <source>
        <strain evidence="2">DM0001</strain>
        <tissue evidence="2">Muscle</tissue>
    </source>
</reference>
<dbReference type="EMBL" id="JAAKFY010000002">
    <property type="protein sequence ID" value="KAF3859818.1"/>
    <property type="molecule type" value="Genomic_DNA"/>
</dbReference>
<name>A0A7J5ZHE0_DISMA</name>
<feature type="compositionally biased region" description="Low complexity" evidence="1">
    <location>
        <begin position="196"/>
        <end position="206"/>
    </location>
</feature>
<accession>A0A7J5ZHE0</accession>
<proteinExistence type="predicted"/>
<comment type="caution">
    <text evidence="2">The sequence shown here is derived from an EMBL/GenBank/DDBJ whole genome shotgun (WGS) entry which is preliminary data.</text>
</comment>
<feature type="compositionally biased region" description="Basic and acidic residues" evidence="1">
    <location>
        <begin position="85"/>
        <end position="105"/>
    </location>
</feature>
<feature type="compositionally biased region" description="Polar residues" evidence="1">
    <location>
        <begin position="398"/>
        <end position="408"/>
    </location>
</feature>
<feature type="region of interest" description="Disordered" evidence="1">
    <location>
        <begin position="70"/>
        <end position="108"/>
    </location>
</feature>
<dbReference type="Proteomes" id="UP000518266">
    <property type="component" value="Unassembled WGS sequence"/>
</dbReference>
<feature type="region of interest" description="Disordered" evidence="1">
    <location>
        <begin position="178"/>
        <end position="218"/>
    </location>
</feature>
<gene>
    <name evidence="2" type="ORF">F7725_000073</name>
</gene>
<dbReference type="OrthoDB" id="8911154at2759"/>
<protein>
    <submittedName>
        <fullName evidence="2">Uncharacterized protein</fullName>
    </submittedName>
</protein>
<evidence type="ECO:0000313" key="3">
    <source>
        <dbReference type="Proteomes" id="UP000518266"/>
    </source>
</evidence>